<feature type="domain" description="EGF-like" evidence="14">
    <location>
        <begin position="674"/>
        <end position="709"/>
    </location>
</feature>
<comment type="caution">
    <text evidence="10">Lacks conserved residue(s) required for the propagation of feature annotation.</text>
</comment>
<keyword evidence="5" id="KW-0433">Leucine-rich repeat</keyword>
<dbReference type="PROSITE" id="PS01187">
    <property type="entry name" value="EGF_CA"/>
    <property type="match status" value="2"/>
</dbReference>
<sequence length="1213" mass="135510">MHVNATYFAWSKLKMYYKLLLLAILLFVAPQALSKRKPSRKCPGGGSRREDGSGCPTPPLCPDTCRCSEGIVDCRDRGFTHVPLHIPEDTTELRLEQNHITEVPSRSFAPFRKLRRIDLSNNEITSIAGDAFQGLKSLASLVLYGNKITELAAGVFAGLTSLQLLLLNANRISCLRRDAFTDLRSLNLLSLYDNNIKTIQNGTFQTLSSIQTLHLGRNPFVCDCNIQWLSDYLEVHPIETSGARCENPRWLQRRKLNALRDERLKCTDGTVSLYAGECVTAEECPRGCTCRGTTVDCTAGGLIHLPDTLPPYTTDLLLSDNEIREVGGSGVLRQLSRLRRLVLSNNHLRHITRGSFQGIQSLHELDLSDNDLSEVNSHMFDGLPELRALSLADNKVTCISPGAFSQLPALAEINLEGNPLRCNCHMGWLAEWLRSQRSTTGVPKCQSPPHLRDILITEVPSSQFACEGDEPGCFGVEERCPPECRCEGTVVRCSRARLRQIPKGIPSHATELYLDVNEITELDADRLSHLTALTRLDLSNNQIAVLQNNTFSSLHQLSTLIISYNKLQCMQRDSLSGLRKLRILSLHGNDISRIPDGAFRDLVFITHIAMGANPLYCDCSLAWFSDWVKGDFVEPGIARCAEPATMRDKLVLTTPTQAFKCVPKVPDEVLAKCDLCYTHPCENGATCRALANRSYECVCAPAFYGSNCQYKIDACYGNPCRNLGTCKILEAGRFSCHCPPGFEGDRCEVNIDDCAQNKCENNSTCIDLVEEYRCQCHPGYTGDYCERKIPFCSKEFNPCKNGAACVDHFTHYECQCSLGYSGENCTENIDDCVNHLCQNGASCVDGENEYTCKCINDYTGKFCEVGPAVFLQTSPCQQNDCQNGICFVPPNSKDYVCKCSPGFSGKHCEYLTRVHFGANDSYLALEPLKTRPSSNVTLHFRTNKEDGVLLYIGESAHLAVELFKGRIRVSYDVGNYPVSNMFSYEVVNDGEWHSVELLTLKQNFTMRINRGTARSIINDGSNEYLQVSSPLYIGGLPREVAHSANRQWHLRDSGSFSGCMERMYLNGRLTDLGSGQQHKVAPGCGGEETVRDQGLNGNDQHMLKAVKGLGAKEEECHHNNSITNEVQIHPPALEEKHKEEEEMTRVDPCENHKCRRGRCKPRRKSDGFDYKCRCRTGWSGRFCDQAPTCRKEQFTEYYVENGCRSRRPIKNAI</sequence>
<comment type="subcellular location">
    <subcellularLocation>
        <location evidence="1">Secreted</location>
    </subcellularLocation>
</comment>
<organism evidence="15 16">
    <name type="scientific">Cherax quadricarinatus</name>
    <name type="common">Australian red claw crayfish</name>
    <dbReference type="NCBI Taxonomy" id="27406"/>
    <lineage>
        <taxon>Eukaryota</taxon>
        <taxon>Metazoa</taxon>
        <taxon>Ecdysozoa</taxon>
        <taxon>Arthropoda</taxon>
        <taxon>Crustacea</taxon>
        <taxon>Multicrustacea</taxon>
        <taxon>Malacostraca</taxon>
        <taxon>Eumalacostraca</taxon>
        <taxon>Eucarida</taxon>
        <taxon>Decapoda</taxon>
        <taxon>Pleocyemata</taxon>
        <taxon>Astacidea</taxon>
        <taxon>Parastacoidea</taxon>
        <taxon>Parastacidae</taxon>
        <taxon>Cherax</taxon>
    </lineage>
</organism>
<dbReference type="GO" id="GO:0050919">
    <property type="term" value="P:negative chemotaxis"/>
    <property type="evidence" value="ECO:0007669"/>
    <property type="project" value="TreeGrafter"/>
</dbReference>
<dbReference type="SMART" id="SM00365">
    <property type="entry name" value="LRR_SD22"/>
    <property type="match status" value="5"/>
</dbReference>
<dbReference type="FunFam" id="3.80.10.10:FF:000004">
    <property type="entry name" value="Slit guidance ligand 2"/>
    <property type="match status" value="1"/>
</dbReference>
<dbReference type="EMBL" id="JARKIK010000083">
    <property type="protein sequence ID" value="KAK8725165.1"/>
    <property type="molecule type" value="Genomic_DNA"/>
</dbReference>
<dbReference type="PROSITE" id="PS51450">
    <property type="entry name" value="LRR"/>
    <property type="match status" value="4"/>
</dbReference>
<feature type="domain" description="Laminin G" evidence="13">
    <location>
        <begin position="912"/>
        <end position="1084"/>
    </location>
</feature>
<evidence type="ECO:0000256" key="10">
    <source>
        <dbReference type="PROSITE-ProRule" id="PRU00076"/>
    </source>
</evidence>
<evidence type="ECO:0000256" key="11">
    <source>
        <dbReference type="SAM" id="MobiDB-lite"/>
    </source>
</evidence>
<dbReference type="SMART" id="SM00282">
    <property type="entry name" value="LamG"/>
    <property type="match status" value="1"/>
</dbReference>
<dbReference type="InterPro" id="IPR013032">
    <property type="entry name" value="EGF-like_CS"/>
</dbReference>
<keyword evidence="9" id="KW-0325">Glycoprotein</keyword>
<dbReference type="InterPro" id="IPR013320">
    <property type="entry name" value="ConA-like_dom_sf"/>
</dbReference>
<dbReference type="InterPro" id="IPR051355">
    <property type="entry name" value="Notch/Slit_guidance"/>
</dbReference>
<feature type="disulfide bond" evidence="10">
    <location>
        <begin position="816"/>
        <end position="825"/>
    </location>
</feature>
<dbReference type="Gene3D" id="3.80.10.10">
    <property type="entry name" value="Ribonuclease Inhibitor"/>
    <property type="match status" value="3"/>
</dbReference>
<evidence type="ECO:0000313" key="15">
    <source>
        <dbReference type="EMBL" id="KAK8725165.1"/>
    </source>
</evidence>
<dbReference type="InterPro" id="IPR000372">
    <property type="entry name" value="LRRNT"/>
</dbReference>
<dbReference type="SUPFAM" id="SSF49899">
    <property type="entry name" value="Concanavalin A-like lectins/glucanases"/>
    <property type="match status" value="1"/>
</dbReference>
<feature type="disulfide bond" evidence="10">
    <location>
        <begin position="738"/>
        <end position="747"/>
    </location>
</feature>
<dbReference type="PROSITE" id="PS50025">
    <property type="entry name" value="LAM_G_DOMAIN"/>
    <property type="match status" value="1"/>
</dbReference>
<dbReference type="SMART" id="SM00082">
    <property type="entry name" value="LRRCT"/>
    <property type="match status" value="3"/>
</dbReference>
<feature type="domain" description="EGF-like" evidence="14">
    <location>
        <begin position="788"/>
        <end position="826"/>
    </location>
</feature>
<comment type="caution">
    <text evidence="15">The sequence shown here is derived from an EMBL/GenBank/DDBJ whole genome shotgun (WGS) entry which is preliminary data.</text>
</comment>
<dbReference type="InterPro" id="IPR000742">
    <property type="entry name" value="EGF"/>
</dbReference>
<dbReference type="FunFam" id="3.80.10.10:FF:000082">
    <property type="entry name" value="Leucine-rich repeat-containing 24"/>
    <property type="match status" value="1"/>
</dbReference>
<dbReference type="InterPro" id="IPR001611">
    <property type="entry name" value="Leu-rich_rpt"/>
</dbReference>
<dbReference type="Pfam" id="PF02210">
    <property type="entry name" value="Laminin_G_2"/>
    <property type="match status" value="1"/>
</dbReference>
<evidence type="ECO:0000256" key="9">
    <source>
        <dbReference type="ARBA" id="ARBA00023180"/>
    </source>
</evidence>
<dbReference type="PANTHER" id="PTHR45836">
    <property type="entry name" value="SLIT HOMOLOG"/>
    <property type="match status" value="1"/>
</dbReference>
<evidence type="ECO:0000256" key="3">
    <source>
        <dbReference type="ARBA" id="ARBA00022525"/>
    </source>
</evidence>
<dbReference type="SMART" id="SM00179">
    <property type="entry name" value="EGF_CA"/>
    <property type="match status" value="7"/>
</dbReference>
<dbReference type="InterPro" id="IPR001791">
    <property type="entry name" value="Laminin_G"/>
</dbReference>
<dbReference type="Pfam" id="PF13855">
    <property type="entry name" value="LRR_8"/>
    <property type="match status" value="3"/>
</dbReference>
<evidence type="ECO:0000256" key="5">
    <source>
        <dbReference type="ARBA" id="ARBA00022614"/>
    </source>
</evidence>
<feature type="domain" description="EGF-like" evidence="14">
    <location>
        <begin position="1145"/>
        <end position="1184"/>
    </location>
</feature>
<dbReference type="SMART" id="SM00181">
    <property type="entry name" value="EGF"/>
    <property type="match status" value="7"/>
</dbReference>
<dbReference type="SMART" id="SM00369">
    <property type="entry name" value="LRR_TYP"/>
    <property type="match status" value="11"/>
</dbReference>
<dbReference type="GO" id="GO:0048495">
    <property type="term" value="F:Roundabout binding"/>
    <property type="evidence" value="ECO:0007669"/>
    <property type="project" value="TreeGrafter"/>
</dbReference>
<feature type="disulfide bond" evidence="10">
    <location>
        <begin position="899"/>
        <end position="908"/>
    </location>
</feature>
<evidence type="ECO:0000256" key="4">
    <source>
        <dbReference type="ARBA" id="ARBA00022536"/>
    </source>
</evidence>
<dbReference type="AlphaFoldDB" id="A0AAW0W7Z6"/>
<dbReference type="GO" id="GO:0007411">
    <property type="term" value="P:axon guidance"/>
    <property type="evidence" value="ECO:0007669"/>
    <property type="project" value="TreeGrafter"/>
</dbReference>
<reference evidence="15 16" key="1">
    <citation type="journal article" date="2024" name="BMC Genomics">
        <title>Genome assembly of redclaw crayfish (Cherax quadricarinatus) provides insights into its immune adaptation and hypoxia tolerance.</title>
        <authorList>
            <person name="Liu Z."/>
            <person name="Zheng J."/>
            <person name="Li H."/>
            <person name="Fang K."/>
            <person name="Wang S."/>
            <person name="He J."/>
            <person name="Zhou D."/>
            <person name="Weng S."/>
            <person name="Chi M."/>
            <person name="Gu Z."/>
            <person name="He J."/>
            <person name="Li F."/>
            <person name="Wang M."/>
        </authorList>
    </citation>
    <scope>NUCLEOTIDE SEQUENCE [LARGE SCALE GENOMIC DNA]</scope>
    <source>
        <strain evidence="15">ZL_2023a</strain>
    </source>
</reference>
<dbReference type="InterPro" id="IPR018097">
    <property type="entry name" value="EGF_Ca-bd_CS"/>
</dbReference>
<gene>
    <name evidence="15" type="ORF">OTU49_010732</name>
</gene>
<dbReference type="Pfam" id="PF00008">
    <property type="entry name" value="EGF"/>
    <property type="match status" value="5"/>
</dbReference>
<feature type="non-terminal residue" evidence="15">
    <location>
        <position position="1213"/>
    </location>
</feature>
<dbReference type="InterPro" id="IPR001881">
    <property type="entry name" value="EGF-like_Ca-bd_dom"/>
</dbReference>
<dbReference type="PROSITE" id="PS00010">
    <property type="entry name" value="ASX_HYDROXYL"/>
    <property type="match status" value="3"/>
</dbReference>
<name>A0AAW0W7Z6_CHEQU</name>
<dbReference type="InterPro" id="IPR000483">
    <property type="entry name" value="Cys-rich_flank_reg_C"/>
</dbReference>
<dbReference type="FunFam" id="2.10.25.10:FF:000851">
    <property type="entry name" value="Slit homolog 1 protein"/>
    <property type="match status" value="1"/>
</dbReference>
<feature type="disulfide bond" evidence="10">
    <location>
        <begin position="1149"/>
        <end position="1159"/>
    </location>
</feature>
<feature type="disulfide bond" evidence="10">
    <location>
        <begin position="854"/>
        <end position="863"/>
    </location>
</feature>
<evidence type="ECO:0000256" key="12">
    <source>
        <dbReference type="SAM" id="SignalP"/>
    </source>
</evidence>
<dbReference type="GO" id="GO:0048056">
    <property type="term" value="P:R3/R4 cell differentiation"/>
    <property type="evidence" value="ECO:0007669"/>
    <property type="project" value="UniProtKB-ARBA"/>
</dbReference>
<dbReference type="Proteomes" id="UP001445076">
    <property type="component" value="Unassembled WGS sequence"/>
</dbReference>
<evidence type="ECO:0000256" key="1">
    <source>
        <dbReference type="ARBA" id="ARBA00004613"/>
    </source>
</evidence>
<dbReference type="SUPFAM" id="SSF57196">
    <property type="entry name" value="EGF/Laminin"/>
    <property type="match status" value="5"/>
</dbReference>
<dbReference type="FunFam" id="2.10.25.10:FF:000012">
    <property type="entry name" value="Delta-like protein"/>
    <property type="match status" value="1"/>
</dbReference>
<feature type="disulfide bond" evidence="10">
    <location>
        <begin position="776"/>
        <end position="785"/>
    </location>
</feature>
<keyword evidence="2" id="KW-0217">Developmental protein</keyword>
<feature type="domain" description="EGF-like" evidence="14">
    <location>
        <begin position="828"/>
        <end position="864"/>
    </location>
</feature>
<dbReference type="FunFam" id="2.10.25.10:FF:000045">
    <property type="entry name" value="Slit guidance ligand 2"/>
    <property type="match status" value="1"/>
</dbReference>
<dbReference type="InterPro" id="IPR032675">
    <property type="entry name" value="LRR_dom_sf"/>
</dbReference>
<dbReference type="GO" id="GO:0050769">
    <property type="term" value="P:positive regulation of neurogenesis"/>
    <property type="evidence" value="ECO:0007669"/>
    <property type="project" value="UniProtKB-ARBA"/>
</dbReference>
<dbReference type="GO" id="GO:0005576">
    <property type="term" value="C:extracellular region"/>
    <property type="evidence" value="ECO:0007669"/>
    <property type="project" value="UniProtKB-SubCell"/>
</dbReference>
<dbReference type="GO" id="GO:0008201">
    <property type="term" value="F:heparin binding"/>
    <property type="evidence" value="ECO:0007669"/>
    <property type="project" value="TreeGrafter"/>
</dbReference>
<evidence type="ECO:0000256" key="7">
    <source>
        <dbReference type="ARBA" id="ARBA00022737"/>
    </source>
</evidence>
<accession>A0AAW0W7Z6</accession>
<keyword evidence="7" id="KW-0677">Repeat</keyword>
<dbReference type="Gene3D" id="2.60.120.200">
    <property type="match status" value="1"/>
</dbReference>
<dbReference type="PROSITE" id="PS50026">
    <property type="entry name" value="EGF_3"/>
    <property type="match status" value="7"/>
</dbReference>
<dbReference type="FunFam" id="2.60.120.200:FF:000134">
    <property type="entry name" value="Slit 2"/>
    <property type="match status" value="1"/>
</dbReference>
<feature type="region of interest" description="Disordered" evidence="11">
    <location>
        <begin position="36"/>
        <end position="55"/>
    </location>
</feature>
<feature type="disulfide bond" evidence="10">
    <location>
        <begin position="1174"/>
        <end position="1183"/>
    </location>
</feature>
<dbReference type="Pfam" id="PF01463">
    <property type="entry name" value="LRRCT"/>
    <property type="match status" value="3"/>
</dbReference>
<dbReference type="FunFam" id="3.80.10.10:FF:000002">
    <property type="entry name" value="Slit guidance ligand 2"/>
    <property type="match status" value="1"/>
</dbReference>
<feature type="domain" description="EGF-like" evidence="14">
    <location>
        <begin position="750"/>
        <end position="786"/>
    </location>
</feature>
<feature type="disulfide bond" evidence="10">
    <location>
        <begin position="699"/>
        <end position="708"/>
    </location>
</feature>
<evidence type="ECO:0000256" key="8">
    <source>
        <dbReference type="ARBA" id="ARBA00023157"/>
    </source>
</evidence>
<feature type="disulfide bond" evidence="10">
    <location>
        <begin position="876"/>
        <end position="886"/>
    </location>
</feature>
<dbReference type="SUPFAM" id="SSF52058">
    <property type="entry name" value="L domain-like"/>
    <property type="match status" value="2"/>
</dbReference>
<dbReference type="PROSITE" id="PS00022">
    <property type="entry name" value="EGF_1"/>
    <property type="match status" value="7"/>
</dbReference>
<dbReference type="FunFam" id="2.10.25.10:FF:000729">
    <property type="entry name" value="Blast:Protein slit"/>
    <property type="match status" value="1"/>
</dbReference>
<keyword evidence="6 12" id="KW-0732">Signal</keyword>
<feature type="domain" description="EGF-like" evidence="14">
    <location>
        <begin position="711"/>
        <end position="748"/>
    </location>
</feature>
<dbReference type="PANTHER" id="PTHR45836:SF4">
    <property type="entry name" value="PROTEIN SLIT"/>
    <property type="match status" value="1"/>
</dbReference>
<evidence type="ECO:0000256" key="6">
    <source>
        <dbReference type="ARBA" id="ARBA00022729"/>
    </source>
</evidence>
<dbReference type="Pfam" id="PF01462">
    <property type="entry name" value="LRRNT"/>
    <property type="match status" value="2"/>
</dbReference>
<dbReference type="SMART" id="SM00368">
    <property type="entry name" value="LRR_RI"/>
    <property type="match status" value="4"/>
</dbReference>
<feature type="chain" id="PRO_5043721311" evidence="12">
    <location>
        <begin position="35"/>
        <end position="1213"/>
    </location>
</feature>
<dbReference type="GO" id="GO:0005509">
    <property type="term" value="F:calcium ion binding"/>
    <property type="evidence" value="ECO:0007669"/>
    <property type="project" value="InterPro"/>
</dbReference>
<evidence type="ECO:0000256" key="2">
    <source>
        <dbReference type="ARBA" id="ARBA00022473"/>
    </source>
</evidence>
<dbReference type="CDD" id="cd00110">
    <property type="entry name" value="LamG"/>
    <property type="match status" value="1"/>
</dbReference>
<keyword evidence="16" id="KW-1185">Reference proteome</keyword>
<keyword evidence="3" id="KW-0964">Secreted</keyword>
<dbReference type="Pfam" id="PF12661">
    <property type="entry name" value="hEGF"/>
    <property type="match status" value="1"/>
</dbReference>
<dbReference type="CDD" id="cd00054">
    <property type="entry name" value="EGF_CA"/>
    <property type="match status" value="5"/>
</dbReference>
<dbReference type="InterPro" id="IPR003591">
    <property type="entry name" value="Leu-rich_rpt_typical-subtyp"/>
</dbReference>
<keyword evidence="8 10" id="KW-1015">Disulfide bond</keyword>
<dbReference type="PROSITE" id="PS01186">
    <property type="entry name" value="EGF_2"/>
    <property type="match status" value="5"/>
</dbReference>
<dbReference type="InterPro" id="IPR000152">
    <property type="entry name" value="EGF-type_Asp/Asn_hydroxyl_site"/>
</dbReference>
<dbReference type="FunFam" id="2.10.25.10:FF:000142">
    <property type="entry name" value="Crumbs cell polarity complex component 2"/>
    <property type="match status" value="1"/>
</dbReference>
<dbReference type="Gene3D" id="2.10.25.10">
    <property type="entry name" value="Laminin"/>
    <property type="match status" value="7"/>
</dbReference>
<evidence type="ECO:0000313" key="16">
    <source>
        <dbReference type="Proteomes" id="UP001445076"/>
    </source>
</evidence>
<keyword evidence="4 10" id="KW-0245">EGF-like domain</keyword>
<dbReference type="SMART" id="SM00013">
    <property type="entry name" value="LRRNT"/>
    <property type="match status" value="3"/>
</dbReference>
<protein>
    <submittedName>
        <fullName evidence="15">Uncharacterized protein</fullName>
    </submittedName>
</protein>
<feature type="signal peptide" evidence="12">
    <location>
        <begin position="1"/>
        <end position="34"/>
    </location>
</feature>
<dbReference type="GO" id="GO:0016318">
    <property type="term" value="P:ommatidial rotation"/>
    <property type="evidence" value="ECO:0007669"/>
    <property type="project" value="UniProtKB-ARBA"/>
</dbReference>
<evidence type="ECO:0000259" key="13">
    <source>
        <dbReference type="PROSITE" id="PS50025"/>
    </source>
</evidence>
<evidence type="ECO:0000259" key="14">
    <source>
        <dbReference type="PROSITE" id="PS50026"/>
    </source>
</evidence>
<proteinExistence type="predicted"/>
<feature type="domain" description="EGF-like" evidence="14">
    <location>
        <begin position="872"/>
        <end position="909"/>
    </location>
</feature>